<keyword evidence="5" id="KW-0819">tRNA processing</keyword>
<dbReference type="GO" id="GO:0046872">
    <property type="term" value="F:metal ion binding"/>
    <property type="evidence" value="ECO:0007669"/>
    <property type="project" value="UniProtKB-KW"/>
</dbReference>
<sequence>MSTSFGVPTSQTMHDVGGILATFLKASDVVVITGPLGAGKTTLVKGIAETLEVTGVVTSPTFVISRKHKSGAKGIGLVHVDAYRLSESSDLRDLDLDELSADVAVIEWGAPFVEALHCDWLELFISRDEDGEPLNIGQEKTWSEDDDPASGVRAISVIGHGTRWHDVVPKIENELAKLLAVNE</sequence>
<dbReference type="SUPFAM" id="SSF52540">
    <property type="entry name" value="P-loop containing nucleoside triphosphate hydrolases"/>
    <property type="match status" value="1"/>
</dbReference>
<comment type="similarity">
    <text evidence="2">Belongs to the TsaE family.</text>
</comment>
<evidence type="ECO:0000313" key="11">
    <source>
        <dbReference type="EMBL" id="CAB4343441.1"/>
    </source>
</evidence>
<evidence type="ECO:0000256" key="1">
    <source>
        <dbReference type="ARBA" id="ARBA00004496"/>
    </source>
</evidence>
<keyword evidence="6" id="KW-0479">Metal-binding</keyword>
<dbReference type="PANTHER" id="PTHR33540">
    <property type="entry name" value="TRNA THREONYLCARBAMOYLADENOSINE BIOSYNTHESIS PROTEIN TSAE"/>
    <property type="match status" value="1"/>
</dbReference>
<evidence type="ECO:0000256" key="2">
    <source>
        <dbReference type="ARBA" id="ARBA00007599"/>
    </source>
</evidence>
<evidence type="ECO:0000256" key="4">
    <source>
        <dbReference type="ARBA" id="ARBA00022490"/>
    </source>
</evidence>
<dbReference type="GO" id="GO:0005737">
    <property type="term" value="C:cytoplasm"/>
    <property type="evidence" value="ECO:0007669"/>
    <property type="project" value="UniProtKB-SubCell"/>
</dbReference>
<dbReference type="PANTHER" id="PTHR33540:SF2">
    <property type="entry name" value="TRNA THREONYLCARBAMOYLADENOSINE BIOSYNTHESIS PROTEIN TSAE"/>
    <property type="match status" value="1"/>
</dbReference>
<protein>
    <recommendedName>
        <fullName evidence="3">tRNA threonylcarbamoyladenosine biosynthesis protein TsaE</fullName>
    </recommendedName>
    <alternativeName>
        <fullName evidence="10">t(6)A37 threonylcarbamoyladenosine biosynthesis protein TsaE</fullName>
    </alternativeName>
</protein>
<accession>A0A6J5ZLM0</accession>
<evidence type="ECO:0000256" key="7">
    <source>
        <dbReference type="ARBA" id="ARBA00022741"/>
    </source>
</evidence>
<dbReference type="Pfam" id="PF02367">
    <property type="entry name" value="TsaE"/>
    <property type="match status" value="1"/>
</dbReference>
<keyword evidence="8" id="KW-0067">ATP-binding</keyword>
<dbReference type="GO" id="GO:0005524">
    <property type="term" value="F:ATP binding"/>
    <property type="evidence" value="ECO:0007669"/>
    <property type="project" value="UniProtKB-KW"/>
</dbReference>
<evidence type="ECO:0000256" key="10">
    <source>
        <dbReference type="ARBA" id="ARBA00032441"/>
    </source>
</evidence>
<organism evidence="11">
    <name type="scientific">freshwater metagenome</name>
    <dbReference type="NCBI Taxonomy" id="449393"/>
    <lineage>
        <taxon>unclassified sequences</taxon>
        <taxon>metagenomes</taxon>
        <taxon>ecological metagenomes</taxon>
    </lineage>
</organism>
<keyword evidence="4" id="KW-0963">Cytoplasm</keyword>
<dbReference type="EMBL" id="CAESAJ010000164">
    <property type="protein sequence ID" value="CAB4343441.1"/>
    <property type="molecule type" value="Genomic_DNA"/>
</dbReference>
<evidence type="ECO:0000256" key="8">
    <source>
        <dbReference type="ARBA" id="ARBA00022840"/>
    </source>
</evidence>
<dbReference type="AlphaFoldDB" id="A0A6J5ZLM0"/>
<evidence type="ECO:0000256" key="3">
    <source>
        <dbReference type="ARBA" id="ARBA00019010"/>
    </source>
</evidence>
<dbReference type="InterPro" id="IPR003442">
    <property type="entry name" value="T6A_TsaE"/>
</dbReference>
<dbReference type="Gene3D" id="3.40.50.300">
    <property type="entry name" value="P-loop containing nucleotide triphosphate hydrolases"/>
    <property type="match status" value="1"/>
</dbReference>
<name>A0A6J5ZLM0_9ZZZZ</name>
<keyword evidence="9" id="KW-0460">Magnesium</keyword>
<evidence type="ECO:0000256" key="6">
    <source>
        <dbReference type="ARBA" id="ARBA00022723"/>
    </source>
</evidence>
<comment type="subcellular location">
    <subcellularLocation>
        <location evidence="1">Cytoplasm</location>
    </subcellularLocation>
</comment>
<dbReference type="NCBIfam" id="TIGR00150">
    <property type="entry name" value="T6A_YjeE"/>
    <property type="match status" value="1"/>
</dbReference>
<dbReference type="InterPro" id="IPR027417">
    <property type="entry name" value="P-loop_NTPase"/>
</dbReference>
<reference evidence="11" key="1">
    <citation type="submission" date="2020-05" db="EMBL/GenBank/DDBJ databases">
        <authorList>
            <person name="Chiriac C."/>
            <person name="Salcher M."/>
            <person name="Ghai R."/>
            <person name="Kavagutti S V."/>
        </authorList>
    </citation>
    <scope>NUCLEOTIDE SEQUENCE</scope>
</reference>
<proteinExistence type="inferred from homology"/>
<dbReference type="GO" id="GO:0002949">
    <property type="term" value="P:tRNA threonylcarbamoyladenosine modification"/>
    <property type="evidence" value="ECO:0007669"/>
    <property type="project" value="InterPro"/>
</dbReference>
<evidence type="ECO:0000256" key="5">
    <source>
        <dbReference type="ARBA" id="ARBA00022694"/>
    </source>
</evidence>
<evidence type="ECO:0000256" key="9">
    <source>
        <dbReference type="ARBA" id="ARBA00022842"/>
    </source>
</evidence>
<gene>
    <name evidence="11" type="ORF">UFOPK3770_01178</name>
</gene>
<keyword evidence="7" id="KW-0547">Nucleotide-binding</keyword>